<accession>A0A2V2UI42</accession>
<evidence type="ECO:0000313" key="1">
    <source>
        <dbReference type="EMBL" id="PWU83670.1"/>
    </source>
</evidence>
<evidence type="ECO:0000313" key="2">
    <source>
        <dbReference type="Proteomes" id="UP000246121"/>
    </source>
</evidence>
<gene>
    <name evidence="1" type="ORF">C4B63_297g18</name>
</gene>
<dbReference type="VEuPathDB" id="TriTrypDB:BCY84_18425"/>
<name>A0A2V2UI42_TRYCR</name>
<dbReference type="VEuPathDB" id="TriTrypDB:TcYC6_0053440"/>
<dbReference type="VEuPathDB" id="TriTrypDB:C4B63_297g18"/>
<dbReference type="VEuPathDB" id="TriTrypDB:TcG_00286"/>
<organism evidence="1 2">
    <name type="scientific">Trypanosoma cruzi</name>
    <dbReference type="NCBI Taxonomy" id="5693"/>
    <lineage>
        <taxon>Eukaryota</taxon>
        <taxon>Discoba</taxon>
        <taxon>Euglenozoa</taxon>
        <taxon>Kinetoplastea</taxon>
        <taxon>Metakinetoplastina</taxon>
        <taxon>Trypanosomatida</taxon>
        <taxon>Trypanosomatidae</taxon>
        <taxon>Trypanosoma</taxon>
        <taxon>Schizotrypanum</taxon>
    </lineage>
</organism>
<dbReference type="VEuPathDB" id="TriTrypDB:C3747_55g113"/>
<reference evidence="1 2" key="1">
    <citation type="journal article" date="2018" name="Microb. Genom.">
        <title>Expanding an expanded genome: long-read sequencing of Trypanosoma cruzi.</title>
        <authorList>
            <person name="Berna L."/>
            <person name="Rodriguez M."/>
            <person name="Chiribao M.L."/>
            <person name="Parodi-Talice A."/>
            <person name="Pita S."/>
            <person name="Rijo G."/>
            <person name="Alvarez-Valin F."/>
            <person name="Robello C."/>
        </authorList>
    </citation>
    <scope>NUCLEOTIDE SEQUENCE [LARGE SCALE GENOMIC DNA]</scope>
    <source>
        <strain evidence="1 2">Dm28c</strain>
    </source>
</reference>
<dbReference type="VEuPathDB" id="TriTrypDB:TcBrA4_0104520"/>
<dbReference type="VEuPathDB" id="TriTrypDB:TcCL_NonESM00914"/>
<comment type="caution">
    <text evidence="1">The sequence shown here is derived from an EMBL/GenBank/DDBJ whole genome shotgun (WGS) entry which is preliminary data.</text>
</comment>
<protein>
    <submittedName>
        <fullName evidence="1">Uncharacterized protein</fullName>
    </submittedName>
</protein>
<dbReference type="VEuPathDB" id="TriTrypDB:ECC02_003747"/>
<dbReference type="EMBL" id="PRFA01000297">
    <property type="protein sequence ID" value="PWU83670.1"/>
    <property type="molecule type" value="Genomic_DNA"/>
</dbReference>
<dbReference type="AlphaFoldDB" id="A0A2V2UI42"/>
<proteinExistence type="predicted"/>
<dbReference type="Proteomes" id="UP000246121">
    <property type="component" value="Unassembled WGS sequence"/>
</dbReference>
<dbReference type="VEuPathDB" id="TriTrypDB:TcCLB.511727.110"/>
<sequence>MSWQVVLPYVDKAPCPLKMAQARAMVRHEAECNEEEGRAYGEKLCLLQDVQRRNMDEYNKFRSEMRAARRELLLLLASQNSNSLMRKRVRSQDVTADCEMLCFEGLLTESLGLELLLQFGEGHSREYAVAAAVLEALQCTQEALHATRRRTEEINALRCVEQQQCAKLLAAKERVASRRLEKIRALEKVLRDAEGPRHGSKLLDLLE</sequence>
<dbReference type="VEuPathDB" id="TriTrypDB:TCSYLVIO_004211"/>